<accession>A0AAD9TLH9</accession>
<protein>
    <recommendedName>
        <fullName evidence="1">DNA helicase Pif1-like 2B domain-containing protein</fullName>
    </recommendedName>
</protein>
<dbReference type="PANTHER" id="PTHR10492">
    <property type="match status" value="1"/>
</dbReference>
<evidence type="ECO:0000259" key="1">
    <source>
        <dbReference type="Pfam" id="PF21530"/>
    </source>
</evidence>
<reference evidence="2" key="1">
    <citation type="journal article" date="2023" name="Plant J.">
        <title>Genome sequences and population genomics provide insights into the demographic history, inbreeding, and mutation load of two 'living fossil' tree species of Dipteronia.</title>
        <authorList>
            <person name="Feng Y."/>
            <person name="Comes H.P."/>
            <person name="Chen J."/>
            <person name="Zhu S."/>
            <person name="Lu R."/>
            <person name="Zhang X."/>
            <person name="Li P."/>
            <person name="Qiu J."/>
            <person name="Olsen K.M."/>
            <person name="Qiu Y."/>
        </authorList>
    </citation>
    <scope>NUCLEOTIDE SEQUENCE</scope>
    <source>
        <strain evidence="2">KIB01</strain>
    </source>
</reference>
<dbReference type="Proteomes" id="UP001280121">
    <property type="component" value="Unassembled WGS sequence"/>
</dbReference>
<gene>
    <name evidence="2" type="ORF">Ddye_025603</name>
</gene>
<keyword evidence="3" id="KW-1185">Reference proteome</keyword>
<name>A0AAD9TLH9_9ROSI</name>
<evidence type="ECO:0000313" key="2">
    <source>
        <dbReference type="EMBL" id="KAK2637808.1"/>
    </source>
</evidence>
<organism evidence="2 3">
    <name type="scientific">Dipteronia dyeriana</name>
    <dbReference type="NCBI Taxonomy" id="168575"/>
    <lineage>
        <taxon>Eukaryota</taxon>
        <taxon>Viridiplantae</taxon>
        <taxon>Streptophyta</taxon>
        <taxon>Embryophyta</taxon>
        <taxon>Tracheophyta</taxon>
        <taxon>Spermatophyta</taxon>
        <taxon>Magnoliopsida</taxon>
        <taxon>eudicotyledons</taxon>
        <taxon>Gunneridae</taxon>
        <taxon>Pentapetalae</taxon>
        <taxon>rosids</taxon>
        <taxon>malvids</taxon>
        <taxon>Sapindales</taxon>
        <taxon>Sapindaceae</taxon>
        <taxon>Hippocastanoideae</taxon>
        <taxon>Acereae</taxon>
        <taxon>Dipteronia</taxon>
    </lineage>
</organism>
<dbReference type="EMBL" id="JANJYI010000008">
    <property type="protein sequence ID" value="KAK2637808.1"/>
    <property type="molecule type" value="Genomic_DNA"/>
</dbReference>
<evidence type="ECO:0000313" key="3">
    <source>
        <dbReference type="Proteomes" id="UP001280121"/>
    </source>
</evidence>
<dbReference type="AlphaFoldDB" id="A0AAD9TLH9"/>
<dbReference type="InterPro" id="IPR027417">
    <property type="entry name" value="P-loop_NTPase"/>
</dbReference>
<comment type="caution">
    <text evidence="2">The sequence shown here is derived from an EMBL/GenBank/DDBJ whole genome shotgun (WGS) entry which is preliminary data.</text>
</comment>
<dbReference type="Pfam" id="PF21530">
    <property type="entry name" value="Pif1_2B_dom"/>
    <property type="match status" value="1"/>
</dbReference>
<proteinExistence type="predicted"/>
<feature type="domain" description="DNA helicase Pif1-like 2B" evidence="1">
    <location>
        <begin position="131"/>
        <end position="176"/>
    </location>
</feature>
<sequence length="280" mass="31875">MRLQTGSSDNNLNDMIEFSEWLLKIGNGDAGEDFDGEATIKVPDEMLIKDQENGLAKLVEFVYPNFLENNTDPNFFQERAILSPTLVDVAMINGYLMSFIPEDERTYLSSYTICKEDANFQNEEDTYSPDILNTFTASGLPNHKLNFKVGVPVMLLRNIDKSNGLCNGKRLLITKLGNHIIEAKILLGNNIDQTVLIPRMTMTPSSHTLPVKFKRRTFDVVVTFTFRHSLCVKIVYSCQPKTTVRSIYYTHRYLISTQSSFDPQRLSESPRNRLANIIDT</sequence>
<dbReference type="PANTHER" id="PTHR10492:SF101">
    <property type="entry name" value="ATP-DEPENDENT DNA HELICASE"/>
    <property type="match status" value="1"/>
</dbReference>
<dbReference type="SUPFAM" id="SSF52540">
    <property type="entry name" value="P-loop containing nucleoside triphosphate hydrolases"/>
    <property type="match status" value="1"/>
</dbReference>
<dbReference type="InterPro" id="IPR049163">
    <property type="entry name" value="Pif1-like_2B_dom"/>
</dbReference>